<evidence type="ECO:0000313" key="13">
    <source>
        <dbReference type="Proteomes" id="UP000053424"/>
    </source>
</evidence>
<dbReference type="PANTHER" id="PTHR31937:SF2">
    <property type="entry name" value="TRANSMEMBRANE PROTEIN 163"/>
    <property type="match status" value="1"/>
</dbReference>
<reference evidence="12 13" key="1">
    <citation type="submission" date="2014-04" db="EMBL/GenBank/DDBJ databases">
        <authorList>
            <consortium name="DOE Joint Genome Institute"/>
            <person name="Kuo A."/>
            <person name="Gay G."/>
            <person name="Dore J."/>
            <person name="Kohler A."/>
            <person name="Nagy L.G."/>
            <person name="Floudas D."/>
            <person name="Copeland A."/>
            <person name="Barry K.W."/>
            <person name="Cichocki N."/>
            <person name="Veneault-Fourrey C."/>
            <person name="LaButti K."/>
            <person name="Lindquist E.A."/>
            <person name="Lipzen A."/>
            <person name="Lundell T."/>
            <person name="Morin E."/>
            <person name="Murat C."/>
            <person name="Sun H."/>
            <person name="Tunlid A."/>
            <person name="Henrissat B."/>
            <person name="Grigoriev I.V."/>
            <person name="Hibbett D.S."/>
            <person name="Martin F."/>
            <person name="Nordberg H.P."/>
            <person name="Cantor M.N."/>
            <person name="Hua S.X."/>
        </authorList>
    </citation>
    <scope>NUCLEOTIDE SEQUENCE [LARGE SCALE GENOMIC DNA]</scope>
    <source>
        <strain evidence="13">h7</strain>
    </source>
</reference>
<feature type="transmembrane region" description="Helical" evidence="11">
    <location>
        <begin position="12"/>
        <end position="34"/>
    </location>
</feature>
<feature type="transmembrane region" description="Helical" evidence="11">
    <location>
        <begin position="40"/>
        <end position="62"/>
    </location>
</feature>
<keyword evidence="10" id="KW-0968">Cytoplasmic vesicle</keyword>
<evidence type="ECO:0000256" key="8">
    <source>
        <dbReference type="ARBA" id="ARBA00023018"/>
    </source>
</evidence>
<keyword evidence="4 11" id="KW-0812">Transmembrane</keyword>
<evidence type="ECO:0000256" key="1">
    <source>
        <dbReference type="ARBA" id="ARBA00004146"/>
    </source>
</evidence>
<feature type="transmembrane region" description="Helical" evidence="11">
    <location>
        <begin position="118"/>
        <end position="138"/>
    </location>
</feature>
<organism evidence="12 13">
    <name type="scientific">Hebeloma cylindrosporum</name>
    <dbReference type="NCBI Taxonomy" id="76867"/>
    <lineage>
        <taxon>Eukaryota</taxon>
        <taxon>Fungi</taxon>
        <taxon>Dikarya</taxon>
        <taxon>Basidiomycota</taxon>
        <taxon>Agaricomycotina</taxon>
        <taxon>Agaricomycetes</taxon>
        <taxon>Agaricomycetidae</taxon>
        <taxon>Agaricales</taxon>
        <taxon>Agaricineae</taxon>
        <taxon>Hymenogastraceae</taxon>
        <taxon>Hebeloma</taxon>
    </lineage>
</organism>
<dbReference type="PANTHER" id="PTHR31937">
    <property type="entry name" value="TRANSMEMBRANE PROTEIN 163"/>
    <property type="match status" value="1"/>
</dbReference>
<comment type="subcellular location">
    <subcellularLocation>
        <location evidence="2">Cytoplasmic vesicle</location>
        <location evidence="2">Secretory vesicle</location>
        <location evidence="2">Synaptic vesicle membrane</location>
        <topology evidence="2">Multi-pass membrane protein</topology>
    </subcellularLocation>
    <subcellularLocation>
        <location evidence="1">Early endosome membrane</location>
    </subcellularLocation>
</comment>
<accession>A0A0C3C9F0</accession>
<dbReference type="OrthoDB" id="5980560at2759"/>
<sequence>MPSYRRLQQYAIAISIVSVIYNGLEGGLSIGFGAESGSRSLIFFGIQSGVEVISSFLVLWRFRKVAKPGEERGTVLSEQDIRFERAGTLGIGLLLVALALATIASAIAILVAHQEPDLSNASLIISASALFLMVLIWIPKRYLAKALDSSTMRGEATCSLSCIQITGVLFLGSLIFRVWHGGWWVDGATSAILSFLFGWEGIKMVRWARSSEFTGGCCESCQVGVDLKGDAELGEVYRDICECCSEKESCRNSNECKCSDDGGCCGSGDGQVKTSICCTPISATGTRCCTREIISRPRAPATTEQAAASMVADHPDTKMEPEPELVEATHCCDDCGEA</sequence>
<evidence type="ECO:0000256" key="11">
    <source>
        <dbReference type="SAM" id="Phobius"/>
    </source>
</evidence>
<protein>
    <submittedName>
        <fullName evidence="12">Uncharacterized protein</fullName>
    </submittedName>
</protein>
<comment type="similarity">
    <text evidence="3">Belongs to the TMEM163 family.</text>
</comment>
<keyword evidence="5" id="KW-0967">Endosome</keyword>
<keyword evidence="7 11" id="KW-1133">Transmembrane helix</keyword>
<evidence type="ECO:0000256" key="9">
    <source>
        <dbReference type="ARBA" id="ARBA00023136"/>
    </source>
</evidence>
<keyword evidence="9 11" id="KW-0472">Membrane</keyword>
<keyword evidence="8" id="KW-0770">Synapse</keyword>
<evidence type="ECO:0000256" key="7">
    <source>
        <dbReference type="ARBA" id="ARBA00022989"/>
    </source>
</evidence>
<feature type="transmembrane region" description="Helical" evidence="11">
    <location>
        <begin position="158"/>
        <end position="176"/>
    </location>
</feature>
<dbReference type="GO" id="GO:0031901">
    <property type="term" value="C:early endosome membrane"/>
    <property type="evidence" value="ECO:0007669"/>
    <property type="project" value="UniProtKB-SubCell"/>
</dbReference>
<reference evidence="13" key="2">
    <citation type="submission" date="2015-01" db="EMBL/GenBank/DDBJ databases">
        <title>Evolutionary Origins and Diversification of the Mycorrhizal Mutualists.</title>
        <authorList>
            <consortium name="DOE Joint Genome Institute"/>
            <consortium name="Mycorrhizal Genomics Consortium"/>
            <person name="Kohler A."/>
            <person name="Kuo A."/>
            <person name="Nagy L.G."/>
            <person name="Floudas D."/>
            <person name="Copeland A."/>
            <person name="Barry K.W."/>
            <person name="Cichocki N."/>
            <person name="Veneault-Fourrey C."/>
            <person name="LaButti K."/>
            <person name="Lindquist E.A."/>
            <person name="Lipzen A."/>
            <person name="Lundell T."/>
            <person name="Morin E."/>
            <person name="Murat C."/>
            <person name="Riley R."/>
            <person name="Ohm R."/>
            <person name="Sun H."/>
            <person name="Tunlid A."/>
            <person name="Henrissat B."/>
            <person name="Grigoriev I.V."/>
            <person name="Hibbett D.S."/>
            <person name="Martin F."/>
        </authorList>
    </citation>
    <scope>NUCLEOTIDE SEQUENCE [LARGE SCALE GENOMIC DNA]</scope>
    <source>
        <strain evidence="13">h7</strain>
    </source>
</reference>
<gene>
    <name evidence="12" type="ORF">M413DRAFT_442133</name>
</gene>
<evidence type="ECO:0000256" key="3">
    <source>
        <dbReference type="ARBA" id="ARBA00008731"/>
    </source>
</evidence>
<dbReference type="Gene3D" id="1.20.1510.10">
    <property type="entry name" value="Cation efflux protein transmembrane domain"/>
    <property type="match status" value="1"/>
</dbReference>
<dbReference type="GO" id="GO:0030003">
    <property type="term" value="P:intracellular monoatomic cation homeostasis"/>
    <property type="evidence" value="ECO:0007669"/>
    <property type="project" value="UniProtKB-ARBA"/>
</dbReference>
<evidence type="ECO:0000256" key="4">
    <source>
        <dbReference type="ARBA" id="ARBA00022692"/>
    </source>
</evidence>
<dbReference type="SUPFAM" id="SSF161111">
    <property type="entry name" value="Cation efflux protein transmembrane domain-like"/>
    <property type="match status" value="1"/>
</dbReference>
<dbReference type="EMBL" id="KN831772">
    <property type="protein sequence ID" value="KIM45465.1"/>
    <property type="molecule type" value="Genomic_DNA"/>
</dbReference>
<dbReference type="AlphaFoldDB" id="A0A0C3C9F0"/>
<evidence type="ECO:0000256" key="2">
    <source>
        <dbReference type="ARBA" id="ARBA00004644"/>
    </source>
</evidence>
<proteinExistence type="inferred from homology"/>
<dbReference type="InterPro" id="IPR027469">
    <property type="entry name" value="Cation_efflux_TMD_sf"/>
</dbReference>
<dbReference type="GO" id="GO:0098771">
    <property type="term" value="P:inorganic ion homeostasis"/>
    <property type="evidence" value="ECO:0007669"/>
    <property type="project" value="UniProtKB-ARBA"/>
</dbReference>
<feature type="transmembrane region" description="Helical" evidence="11">
    <location>
        <begin position="182"/>
        <end position="199"/>
    </location>
</feature>
<feature type="transmembrane region" description="Helical" evidence="11">
    <location>
        <begin position="89"/>
        <end position="112"/>
    </location>
</feature>
<evidence type="ECO:0000256" key="5">
    <source>
        <dbReference type="ARBA" id="ARBA00022753"/>
    </source>
</evidence>
<dbReference type="Proteomes" id="UP000053424">
    <property type="component" value="Unassembled WGS sequence"/>
</dbReference>
<evidence type="ECO:0000256" key="6">
    <source>
        <dbReference type="ARBA" id="ARBA00022833"/>
    </source>
</evidence>
<evidence type="ECO:0000256" key="10">
    <source>
        <dbReference type="ARBA" id="ARBA00023329"/>
    </source>
</evidence>
<keyword evidence="6" id="KW-0862">Zinc</keyword>
<keyword evidence="13" id="KW-1185">Reference proteome</keyword>
<dbReference type="HOGENOM" id="CLU_055677_0_0_1"/>
<dbReference type="GO" id="GO:0008324">
    <property type="term" value="F:monoatomic cation transmembrane transporter activity"/>
    <property type="evidence" value="ECO:0007669"/>
    <property type="project" value="InterPro"/>
</dbReference>
<evidence type="ECO:0000313" key="12">
    <source>
        <dbReference type="EMBL" id="KIM45465.1"/>
    </source>
</evidence>
<dbReference type="InterPro" id="IPR026765">
    <property type="entry name" value="Tmem163"/>
</dbReference>
<name>A0A0C3C9F0_HEBCY</name>